<gene>
    <name evidence="10" type="ORF">OHK93_006078</name>
</gene>
<reference evidence="10" key="1">
    <citation type="journal article" date="2023" name="Genome Biol. Evol.">
        <title>First Whole Genome Sequence and Flow Cytometry Genome Size Data for the Lichen-Forming Fungus Ramalina farinacea (Ascomycota).</title>
        <authorList>
            <person name="Llewellyn T."/>
            <person name="Mian S."/>
            <person name="Hill R."/>
            <person name="Leitch I.J."/>
            <person name="Gaya E."/>
        </authorList>
    </citation>
    <scope>NUCLEOTIDE SEQUENCE</scope>
    <source>
        <strain evidence="10">LIQ254RAFAR</strain>
    </source>
</reference>
<dbReference type="GO" id="GO:0005634">
    <property type="term" value="C:nucleus"/>
    <property type="evidence" value="ECO:0007669"/>
    <property type="project" value="UniProtKB-SubCell"/>
</dbReference>
<evidence type="ECO:0000256" key="3">
    <source>
        <dbReference type="ARBA" id="ARBA00022723"/>
    </source>
</evidence>
<keyword evidence="6" id="KW-0408">Iron</keyword>
<comment type="caution">
    <text evidence="10">The sequence shown here is derived from an EMBL/GenBank/DDBJ whole genome shotgun (WGS) entry which is preliminary data.</text>
</comment>
<evidence type="ECO:0000313" key="10">
    <source>
        <dbReference type="EMBL" id="MDI1486816.1"/>
    </source>
</evidence>
<dbReference type="InterPro" id="IPR032862">
    <property type="entry name" value="ALKBH6"/>
</dbReference>
<organism evidence="10 11">
    <name type="scientific">Ramalina farinacea</name>
    <dbReference type="NCBI Taxonomy" id="258253"/>
    <lineage>
        <taxon>Eukaryota</taxon>
        <taxon>Fungi</taxon>
        <taxon>Dikarya</taxon>
        <taxon>Ascomycota</taxon>
        <taxon>Pezizomycotina</taxon>
        <taxon>Lecanoromycetes</taxon>
        <taxon>OSLEUM clade</taxon>
        <taxon>Lecanoromycetidae</taxon>
        <taxon>Lecanorales</taxon>
        <taxon>Lecanorineae</taxon>
        <taxon>Ramalinaceae</taxon>
        <taxon>Ramalina</taxon>
    </lineage>
</organism>
<dbReference type="InterPro" id="IPR037151">
    <property type="entry name" value="AlkB-like_sf"/>
</dbReference>
<evidence type="ECO:0000256" key="4">
    <source>
        <dbReference type="ARBA" id="ARBA00022964"/>
    </source>
</evidence>
<evidence type="ECO:0000256" key="1">
    <source>
        <dbReference type="ARBA" id="ARBA00004123"/>
    </source>
</evidence>
<dbReference type="Pfam" id="PF13532">
    <property type="entry name" value="2OG-FeII_Oxy_2"/>
    <property type="match status" value="1"/>
</dbReference>
<comment type="similarity">
    <text evidence="2">Belongs to the alkB family.</text>
</comment>
<keyword evidence="4" id="KW-0223">Dioxygenase</keyword>
<dbReference type="AlphaFoldDB" id="A0AA43QHT9"/>
<dbReference type="SUPFAM" id="SSF51197">
    <property type="entry name" value="Clavaminate synthase-like"/>
    <property type="match status" value="1"/>
</dbReference>
<keyword evidence="5" id="KW-0560">Oxidoreductase</keyword>
<dbReference type="PANTHER" id="PTHR46030:SF1">
    <property type="entry name" value="ALPHA-KETOGLUTARATE-DEPENDENT DIOXYGENASE ALKB HOMOLOG 6"/>
    <property type="match status" value="1"/>
</dbReference>
<dbReference type="GO" id="GO:0051213">
    <property type="term" value="F:dioxygenase activity"/>
    <property type="evidence" value="ECO:0007669"/>
    <property type="project" value="UniProtKB-KW"/>
</dbReference>
<evidence type="ECO:0000313" key="11">
    <source>
        <dbReference type="Proteomes" id="UP001161017"/>
    </source>
</evidence>
<dbReference type="Gene3D" id="2.60.120.590">
    <property type="entry name" value="Alpha-ketoglutarate-dependent dioxygenase AlkB-like"/>
    <property type="match status" value="1"/>
</dbReference>
<accession>A0AA43QHT9</accession>
<name>A0AA43QHT9_9LECA</name>
<protein>
    <recommendedName>
        <fullName evidence="9">Fe2OG dioxygenase domain-containing protein</fullName>
    </recommendedName>
</protein>
<evidence type="ECO:0000256" key="2">
    <source>
        <dbReference type="ARBA" id="ARBA00007879"/>
    </source>
</evidence>
<comment type="subcellular location">
    <subcellularLocation>
        <location evidence="1">Nucleus</location>
    </subcellularLocation>
</comment>
<dbReference type="InterPro" id="IPR027450">
    <property type="entry name" value="AlkB-like"/>
</dbReference>
<evidence type="ECO:0000256" key="8">
    <source>
        <dbReference type="SAM" id="MobiDB-lite"/>
    </source>
</evidence>
<keyword evidence="3" id="KW-0479">Metal-binding</keyword>
<keyword evidence="11" id="KW-1185">Reference proteome</keyword>
<dbReference type="PROSITE" id="PS51471">
    <property type="entry name" value="FE2OG_OXY"/>
    <property type="match status" value="1"/>
</dbReference>
<keyword evidence="7" id="KW-0539">Nucleus</keyword>
<dbReference type="PANTHER" id="PTHR46030">
    <property type="entry name" value="ALPHA-KETOGLUTARATE-DEPENDENT DIOXYGENASE ALKB HOMOLOG 6"/>
    <property type="match status" value="1"/>
</dbReference>
<proteinExistence type="inferred from homology"/>
<dbReference type="EMBL" id="JAPUFD010000004">
    <property type="protein sequence ID" value="MDI1486816.1"/>
    <property type="molecule type" value="Genomic_DNA"/>
</dbReference>
<feature type="compositionally biased region" description="Basic and acidic residues" evidence="8">
    <location>
        <begin position="120"/>
        <end position="133"/>
    </location>
</feature>
<sequence>MSPPRSPSPPAALPPSLSSVQIPNLPNSAYYIPSFLTSPEESFLLHKVLSAPQPTWRHLSHRRLQAHPSPLTPQNILLDIAGKGLPDWLREPVISRLRSIPVEVATSSDGDIEDATTEGQHTEDQDNGKRDDIFAPSPHTSPNHVLINEYHPGQGIHAHEDGDAYFPLVCTVSLGSHTVLDVVRKGVGEPHSGGWRILQEPRSLLITTGEMYTGCLHGIAGVEVDEGLNEQGIVNWGLLGDRGEYAEGWKRRGTRISLTYRDVVRVKKVGKAFGGLMR</sequence>
<feature type="domain" description="Fe2OG dioxygenase" evidence="9">
    <location>
        <begin position="141"/>
        <end position="264"/>
    </location>
</feature>
<evidence type="ECO:0000256" key="6">
    <source>
        <dbReference type="ARBA" id="ARBA00023004"/>
    </source>
</evidence>
<dbReference type="GO" id="GO:0046872">
    <property type="term" value="F:metal ion binding"/>
    <property type="evidence" value="ECO:0007669"/>
    <property type="project" value="UniProtKB-KW"/>
</dbReference>
<dbReference type="InterPro" id="IPR005123">
    <property type="entry name" value="Oxoglu/Fe-dep_dioxygenase_dom"/>
</dbReference>
<evidence type="ECO:0000256" key="5">
    <source>
        <dbReference type="ARBA" id="ARBA00023002"/>
    </source>
</evidence>
<evidence type="ECO:0000259" key="9">
    <source>
        <dbReference type="PROSITE" id="PS51471"/>
    </source>
</evidence>
<feature type="region of interest" description="Disordered" evidence="8">
    <location>
        <begin position="105"/>
        <end position="141"/>
    </location>
</feature>
<evidence type="ECO:0000256" key="7">
    <source>
        <dbReference type="ARBA" id="ARBA00023242"/>
    </source>
</evidence>
<dbReference type="Proteomes" id="UP001161017">
    <property type="component" value="Unassembled WGS sequence"/>
</dbReference>